<dbReference type="InterPro" id="IPR011893">
    <property type="entry name" value="Selenoprotein_Rdx-typ"/>
</dbReference>
<dbReference type="InterPro" id="IPR052674">
    <property type="entry name" value="SelWTH-like"/>
</dbReference>
<dbReference type="FunCoup" id="B3S771">
    <property type="interactions" value="338"/>
</dbReference>
<evidence type="ECO:0000313" key="4">
    <source>
        <dbReference type="Proteomes" id="UP000009022"/>
    </source>
</evidence>
<dbReference type="PhylomeDB" id="B3S771"/>
<dbReference type="PANTHER" id="PTHR33638">
    <property type="entry name" value="SELENOPROTEIN H"/>
    <property type="match status" value="1"/>
</dbReference>
<reference evidence="3 4" key="1">
    <citation type="journal article" date="2008" name="Nature">
        <title>The Trichoplax genome and the nature of placozoans.</title>
        <authorList>
            <person name="Srivastava M."/>
            <person name="Begovic E."/>
            <person name="Chapman J."/>
            <person name="Putnam N.H."/>
            <person name="Hellsten U."/>
            <person name="Kawashima T."/>
            <person name="Kuo A."/>
            <person name="Mitros T."/>
            <person name="Salamov A."/>
            <person name="Carpenter M.L."/>
            <person name="Signorovitch A.Y."/>
            <person name="Moreno M.A."/>
            <person name="Kamm K."/>
            <person name="Grimwood J."/>
            <person name="Schmutz J."/>
            <person name="Shapiro H."/>
            <person name="Grigoriev I.V."/>
            <person name="Buss L.W."/>
            <person name="Schierwater B."/>
            <person name="Dellaporta S.L."/>
            <person name="Rokhsar D.S."/>
        </authorList>
    </citation>
    <scope>NUCLEOTIDE SEQUENCE [LARGE SCALE GENOMIC DNA]</scope>
    <source>
        <strain evidence="3 4">Grell-BS-1999</strain>
    </source>
</reference>
<protein>
    <recommendedName>
        <fullName evidence="5">Selenoprotein H</fullName>
    </recommendedName>
</protein>
<proteinExistence type="predicted"/>
<dbReference type="HOGENOM" id="CLU_164858_0_0_1"/>
<dbReference type="GO" id="GO:0005794">
    <property type="term" value="C:Golgi apparatus"/>
    <property type="evidence" value="ECO:0000318"/>
    <property type="project" value="GO_Central"/>
</dbReference>
<accession>B3S771</accession>
<keyword evidence="4" id="KW-1185">Reference proteome</keyword>
<keyword evidence="1" id="KW-0676">Redox-active center</keyword>
<dbReference type="Gene3D" id="3.40.30.10">
    <property type="entry name" value="Glutaredoxin"/>
    <property type="match status" value="1"/>
</dbReference>
<dbReference type="PANTHER" id="PTHR33638:SF1">
    <property type="entry name" value="SELENOPROTEIN H"/>
    <property type="match status" value="1"/>
</dbReference>
<dbReference type="RefSeq" id="XP_002116033.1">
    <property type="nucleotide sequence ID" value="XM_002115997.1"/>
</dbReference>
<dbReference type="Proteomes" id="UP000009022">
    <property type="component" value="Unassembled WGS sequence"/>
</dbReference>
<dbReference type="KEGG" id="tad:TRIADDRAFT_60064"/>
<name>B3S771_TRIAD</name>
<feature type="region of interest" description="Disordered" evidence="2">
    <location>
        <begin position="1"/>
        <end position="28"/>
    </location>
</feature>
<dbReference type="Pfam" id="PF10262">
    <property type="entry name" value="Rdx"/>
    <property type="match status" value="1"/>
</dbReference>
<dbReference type="AlphaFoldDB" id="B3S771"/>
<evidence type="ECO:0000313" key="3">
    <source>
        <dbReference type="EMBL" id="EDV21433.1"/>
    </source>
</evidence>
<dbReference type="EMBL" id="DS985253">
    <property type="protein sequence ID" value="EDV21433.1"/>
    <property type="molecule type" value="Genomic_DNA"/>
</dbReference>
<evidence type="ECO:0008006" key="5">
    <source>
        <dbReference type="Google" id="ProtNLM"/>
    </source>
</evidence>
<dbReference type="CTD" id="6757332"/>
<dbReference type="OrthoDB" id="1933874at2759"/>
<evidence type="ECO:0000256" key="2">
    <source>
        <dbReference type="SAM" id="MobiDB-lite"/>
    </source>
</evidence>
<evidence type="ECO:0000256" key="1">
    <source>
        <dbReference type="ARBA" id="ARBA00023284"/>
    </source>
</evidence>
<dbReference type="InParanoid" id="B3S771"/>
<sequence length="115" mass="12861">MAPRGKKGKNSALRKATNGGSTTKKLKAKRAKAQAVRKFVIERRRKAEELTQALQETFPNVEVSINPEKARPASFECQMVTEEGNEILLWTGIKRLKKVKFPEPKEVIDAAKTAL</sequence>
<gene>
    <name evidence="3" type="ORF">TRIADDRAFT_60064</name>
</gene>
<organism evidence="3 4">
    <name type="scientific">Trichoplax adhaerens</name>
    <name type="common">Trichoplax reptans</name>
    <dbReference type="NCBI Taxonomy" id="10228"/>
    <lineage>
        <taxon>Eukaryota</taxon>
        <taxon>Metazoa</taxon>
        <taxon>Placozoa</taxon>
        <taxon>Uniplacotomia</taxon>
        <taxon>Trichoplacea</taxon>
        <taxon>Trichoplacidae</taxon>
        <taxon>Trichoplax</taxon>
    </lineage>
</organism>
<dbReference type="GeneID" id="6757332"/>